<proteinExistence type="predicted"/>
<feature type="domain" description="AAA+ ATPase" evidence="4">
    <location>
        <begin position="693"/>
        <end position="825"/>
    </location>
</feature>
<dbReference type="Proteomes" id="UP001175271">
    <property type="component" value="Unassembled WGS sequence"/>
</dbReference>
<name>A0AA39LZT4_9BILA</name>
<dbReference type="Gene3D" id="1.10.8.60">
    <property type="match status" value="3"/>
</dbReference>
<dbReference type="EMBL" id="JAUCMV010000002">
    <property type="protein sequence ID" value="KAK0415607.1"/>
    <property type="molecule type" value="Genomic_DNA"/>
</dbReference>
<sequence>MDYEHKIMSFHKDPMNAPGLQLLQLTTTSNRSTSKNSASDPENASACPRSTSSSSRTIEIEWSDEYGAYTVDCDRAYTLPSLKFSVDGGHLVIAAQQYVYSEKKLPNGECVLSFEDSKANGSGPEWYFGIHDPQLTSNLLSNMEKESPKTRESETVADSQESCHEVDASLKMETLPNNESAGSLRKTVDYLWRKIVSLPKCIAMQLSGDERAPESGRSLRSALGTHSQREINVGGYHATLALLRDVIGMRSLYSGRFTAVDPPRSILLYGPSGCGKSLIVNAVNNDCQAFGMRIDCFALVNNFEEQVKTIAKEALVRCLIHGRILFLDNFDVFIPGDDTSRPIFADILWLMQRVKKLTKATIVVATRSHPASMGPLPMFGSFDYELEVGLPDVMTREEILHIHCLDMDLDDDVDLGETIDADRRRLRLASPSGRTSADYRWSTSTLAGARHRLMQGRDSRHPCLAGAHPARVAPSPKGGTVRCWTRTRANRAPLWTGNANSIVIPDEEIRADRMLDRIVAYGHTAPIPKDRRQWLHGAHPEGPAPAMAVFIGILLYQIKFQQSVCVGAKRIAIKTHGMTGAQLASLCKEAHFEKTRENHRFSLDTKDAPSSAVSMDTFRLVLGRKESSPLHDAALWMLQCANNLRASLPLQPEEAPSRCVEEVGGYHALKMHLALTVAANWLPHLAENAGIKSQRCVLLRGLEGVGKAMIVSAVAKRMGAPCITLEGRELVVMSAAEAESKIRAALARCAEEEPAILFINDLDAIAPTTLRSGSHAFSIVPKVFDQFRELSLRVLLIAATSQFPLSIGAAILTRFDSEIRMSWPTYLDRLEILGMHTMGMTLAPEVDLKKIAKKSTLLVGAELAALCAEVGQESVPISMERFRSVLRKYKKDEKTNGAQGGTAHAGEELHD</sequence>
<gene>
    <name evidence="5" type="ORF">QR680_012023</name>
</gene>
<dbReference type="InterPro" id="IPR021109">
    <property type="entry name" value="Peptidase_aspartic_dom_sf"/>
</dbReference>
<dbReference type="GO" id="GO:0005634">
    <property type="term" value="C:nucleus"/>
    <property type="evidence" value="ECO:0007669"/>
    <property type="project" value="TreeGrafter"/>
</dbReference>
<evidence type="ECO:0000256" key="1">
    <source>
        <dbReference type="ARBA" id="ARBA00022741"/>
    </source>
</evidence>
<dbReference type="GO" id="GO:0051228">
    <property type="term" value="P:mitotic spindle disassembly"/>
    <property type="evidence" value="ECO:0007669"/>
    <property type="project" value="TreeGrafter"/>
</dbReference>
<dbReference type="GO" id="GO:0005829">
    <property type="term" value="C:cytosol"/>
    <property type="evidence" value="ECO:0007669"/>
    <property type="project" value="TreeGrafter"/>
</dbReference>
<dbReference type="GO" id="GO:0030970">
    <property type="term" value="P:retrograde protein transport, ER to cytosol"/>
    <property type="evidence" value="ECO:0007669"/>
    <property type="project" value="TreeGrafter"/>
</dbReference>
<dbReference type="InterPro" id="IPR033121">
    <property type="entry name" value="PEPTIDASE_A1"/>
</dbReference>
<keyword evidence="2" id="KW-0067">ATP-binding</keyword>
<dbReference type="Gene3D" id="2.40.70.10">
    <property type="entry name" value="Acid Proteases"/>
    <property type="match status" value="1"/>
</dbReference>
<dbReference type="InterPro" id="IPR003959">
    <property type="entry name" value="ATPase_AAA_core"/>
</dbReference>
<dbReference type="Pfam" id="PF17862">
    <property type="entry name" value="AAA_lid_3"/>
    <property type="match status" value="1"/>
</dbReference>
<dbReference type="SMART" id="SM00382">
    <property type="entry name" value="AAA"/>
    <property type="match status" value="2"/>
</dbReference>
<dbReference type="GO" id="GO:0031593">
    <property type="term" value="F:polyubiquitin modification-dependent protein binding"/>
    <property type="evidence" value="ECO:0007669"/>
    <property type="project" value="TreeGrafter"/>
</dbReference>
<feature type="compositionally biased region" description="Low complexity" evidence="3">
    <location>
        <begin position="29"/>
        <end position="39"/>
    </location>
</feature>
<keyword evidence="6" id="KW-1185">Reference proteome</keyword>
<dbReference type="PANTHER" id="PTHR23077:SF171">
    <property type="entry name" value="NUCLEAR VALOSIN-CONTAINING PROTEIN-LIKE"/>
    <property type="match status" value="1"/>
</dbReference>
<dbReference type="InterPro" id="IPR041569">
    <property type="entry name" value="AAA_lid_3"/>
</dbReference>
<keyword evidence="1" id="KW-0547">Nucleotide-binding</keyword>
<evidence type="ECO:0000259" key="4">
    <source>
        <dbReference type="SMART" id="SM00382"/>
    </source>
</evidence>
<evidence type="ECO:0000256" key="2">
    <source>
        <dbReference type="ARBA" id="ARBA00022840"/>
    </source>
</evidence>
<dbReference type="InterPro" id="IPR050168">
    <property type="entry name" value="AAA_ATPase_domain"/>
</dbReference>
<feature type="domain" description="AAA+ ATPase" evidence="4">
    <location>
        <begin position="262"/>
        <end position="392"/>
    </location>
</feature>
<evidence type="ECO:0000256" key="3">
    <source>
        <dbReference type="SAM" id="MobiDB-lite"/>
    </source>
</evidence>
<dbReference type="SUPFAM" id="SSF52540">
    <property type="entry name" value="P-loop containing nucleoside triphosphate hydrolases"/>
    <property type="match status" value="2"/>
</dbReference>
<dbReference type="AlphaFoldDB" id="A0AA39LZT4"/>
<protein>
    <recommendedName>
        <fullName evidence="4">AAA+ ATPase domain-containing protein</fullName>
    </recommendedName>
</protein>
<dbReference type="InterPro" id="IPR027417">
    <property type="entry name" value="P-loop_NTPase"/>
</dbReference>
<feature type="region of interest" description="Disordered" evidence="3">
    <location>
        <begin position="29"/>
        <end position="52"/>
    </location>
</feature>
<dbReference type="Pfam" id="PF00004">
    <property type="entry name" value="AAA"/>
    <property type="match status" value="2"/>
</dbReference>
<dbReference type="Pfam" id="PF00026">
    <property type="entry name" value="Asp"/>
    <property type="match status" value="1"/>
</dbReference>
<comment type="caution">
    <text evidence="5">The sequence shown here is derived from an EMBL/GenBank/DDBJ whole genome shotgun (WGS) entry which is preliminary data.</text>
</comment>
<dbReference type="GO" id="GO:0016887">
    <property type="term" value="F:ATP hydrolysis activity"/>
    <property type="evidence" value="ECO:0007669"/>
    <property type="project" value="InterPro"/>
</dbReference>
<reference evidence="5" key="1">
    <citation type="submission" date="2023-06" db="EMBL/GenBank/DDBJ databases">
        <title>Genomic analysis of the entomopathogenic nematode Steinernema hermaphroditum.</title>
        <authorList>
            <person name="Schwarz E.M."/>
            <person name="Heppert J.K."/>
            <person name="Baniya A."/>
            <person name="Schwartz H.T."/>
            <person name="Tan C.-H."/>
            <person name="Antoshechkin I."/>
            <person name="Sternberg P.W."/>
            <person name="Goodrich-Blair H."/>
            <person name="Dillman A.R."/>
        </authorList>
    </citation>
    <scope>NUCLEOTIDE SEQUENCE</scope>
    <source>
        <strain evidence="5">PS9179</strain>
        <tissue evidence="5">Whole animal</tissue>
    </source>
</reference>
<evidence type="ECO:0000313" key="5">
    <source>
        <dbReference type="EMBL" id="KAK0415607.1"/>
    </source>
</evidence>
<accession>A0AA39LZT4</accession>
<dbReference type="GO" id="GO:0005524">
    <property type="term" value="F:ATP binding"/>
    <property type="evidence" value="ECO:0007669"/>
    <property type="project" value="InterPro"/>
</dbReference>
<organism evidence="5 6">
    <name type="scientific">Steinernema hermaphroditum</name>
    <dbReference type="NCBI Taxonomy" id="289476"/>
    <lineage>
        <taxon>Eukaryota</taxon>
        <taxon>Metazoa</taxon>
        <taxon>Ecdysozoa</taxon>
        <taxon>Nematoda</taxon>
        <taxon>Chromadorea</taxon>
        <taxon>Rhabditida</taxon>
        <taxon>Tylenchina</taxon>
        <taxon>Panagrolaimomorpha</taxon>
        <taxon>Strongyloidoidea</taxon>
        <taxon>Steinernematidae</taxon>
        <taxon>Steinernema</taxon>
    </lineage>
</organism>
<dbReference type="Gene3D" id="3.40.50.300">
    <property type="entry name" value="P-loop containing nucleotide triphosphate hydrolases"/>
    <property type="match status" value="2"/>
</dbReference>
<dbReference type="GO" id="GO:0097352">
    <property type="term" value="P:autophagosome maturation"/>
    <property type="evidence" value="ECO:0007669"/>
    <property type="project" value="TreeGrafter"/>
</dbReference>
<evidence type="ECO:0000313" key="6">
    <source>
        <dbReference type="Proteomes" id="UP001175271"/>
    </source>
</evidence>
<dbReference type="PANTHER" id="PTHR23077">
    <property type="entry name" value="AAA-FAMILY ATPASE"/>
    <property type="match status" value="1"/>
</dbReference>
<dbReference type="GO" id="GO:0034098">
    <property type="term" value="C:VCP-NPL4-UFD1 AAA ATPase complex"/>
    <property type="evidence" value="ECO:0007669"/>
    <property type="project" value="TreeGrafter"/>
</dbReference>
<dbReference type="SUPFAM" id="SSF50630">
    <property type="entry name" value="Acid proteases"/>
    <property type="match status" value="1"/>
</dbReference>
<dbReference type="InterPro" id="IPR003593">
    <property type="entry name" value="AAA+_ATPase"/>
</dbReference>